<dbReference type="EMBL" id="MU273691">
    <property type="protein sequence ID" value="KAI0029206.1"/>
    <property type="molecule type" value="Genomic_DNA"/>
</dbReference>
<comment type="caution">
    <text evidence="1">The sequence shown here is derived from an EMBL/GenBank/DDBJ whole genome shotgun (WGS) entry which is preliminary data.</text>
</comment>
<protein>
    <submittedName>
        <fullName evidence="1">Uncharacterized protein</fullName>
    </submittedName>
</protein>
<keyword evidence="2" id="KW-1185">Reference proteome</keyword>
<evidence type="ECO:0000313" key="1">
    <source>
        <dbReference type="EMBL" id="KAI0029206.1"/>
    </source>
</evidence>
<dbReference type="Proteomes" id="UP000814128">
    <property type="component" value="Unassembled WGS sequence"/>
</dbReference>
<reference evidence="1" key="1">
    <citation type="submission" date="2021-02" db="EMBL/GenBank/DDBJ databases">
        <authorList>
            <consortium name="DOE Joint Genome Institute"/>
            <person name="Ahrendt S."/>
            <person name="Looney B.P."/>
            <person name="Miyauchi S."/>
            <person name="Morin E."/>
            <person name="Drula E."/>
            <person name="Courty P.E."/>
            <person name="Chicoki N."/>
            <person name="Fauchery L."/>
            <person name="Kohler A."/>
            <person name="Kuo A."/>
            <person name="Labutti K."/>
            <person name="Pangilinan J."/>
            <person name="Lipzen A."/>
            <person name="Riley R."/>
            <person name="Andreopoulos W."/>
            <person name="He G."/>
            <person name="Johnson J."/>
            <person name="Barry K.W."/>
            <person name="Grigoriev I.V."/>
            <person name="Nagy L."/>
            <person name="Hibbett D."/>
            <person name="Henrissat B."/>
            <person name="Matheny P.B."/>
            <person name="Labbe J."/>
            <person name="Martin F."/>
        </authorList>
    </citation>
    <scope>NUCLEOTIDE SEQUENCE</scope>
    <source>
        <strain evidence="1">EC-137</strain>
    </source>
</reference>
<name>A0ACB8QC69_9AGAM</name>
<gene>
    <name evidence="1" type="ORF">K488DRAFT_73161</name>
</gene>
<sequence>MWFSVAMMLYAAVPVTIMASTLEVMLTICRVYSHRSRKARGEDASRAISSAFGFQMLCSDTFPGADAPLLCGSQRAGVGCKWVRHCPILIYDVLSIGGIYICAYPSSQDSLLSLISTENPSLPERWDYGLPEQTVFHMCFCSQQLYDRHFSAPETSIIELALGSHASHARRIRFLRAHSSSFHENLNADANSSSPSCTSFLHWGLLGLPLGSLSLPHPSLLGMNTDDGWATQFDPYPHYILDALPSHPAHIIPMENYVPYANSTEARRNCELSRTDMLPVFFVRRDGGIGIPITSDTLLFNDLSNAHIPFGTPRTSTRVIIAWPGYAHIPAGQIQHNTTSGGGRVNISVGRAAKLVAGQVMAFMRRAEGRWQYDPSHRANDSQGRYRIGSLPSEITAEDVLLLGLVSVSRGAVMPLLQLREGFVFTPEL</sequence>
<organism evidence="1 2">
    <name type="scientific">Vararia minispora EC-137</name>
    <dbReference type="NCBI Taxonomy" id="1314806"/>
    <lineage>
        <taxon>Eukaryota</taxon>
        <taxon>Fungi</taxon>
        <taxon>Dikarya</taxon>
        <taxon>Basidiomycota</taxon>
        <taxon>Agaricomycotina</taxon>
        <taxon>Agaricomycetes</taxon>
        <taxon>Russulales</taxon>
        <taxon>Lachnocladiaceae</taxon>
        <taxon>Vararia</taxon>
    </lineage>
</organism>
<proteinExistence type="predicted"/>
<evidence type="ECO:0000313" key="2">
    <source>
        <dbReference type="Proteomes" id="UP000814128"/>
    </source>
</evidence>
<reference evidence="1" key="2">
    <citation type="journal article" date="2022" name="New Phytol.">
        <title>Evolutionary transition to the ectomycorrhizal habit in the genomes of a hyperdiverse lineage of mushroom-forming fungi.</title>
        <authorList>
            <person name="Looney B."/>
            <person name="Miyauchi S."/>
            <person name="Morin E."/>
            <person name="Drula E."/>
            <person name="Courty P.E."/>
            <person name="Kohler A."/>
            <person name="Kuo A."/>
            <person name="LaButti K."/>
            <person name="Pangilinan J."/>
            <person name="Lipzen A."/>
            <person name="Riley R."/>
            <person name="Andreopoulos W."/>
            <person name="He G."/>
            <person name="Johnson J."/>
            <person name="Nolan M."/>
            <person name="Tritt A."/>
            <person name="Barry K.W."/>
            <person name="Grigoriev I.V."/>
            <person name="Nagy L.G."/>
            <person name="Hibbett D."/>
            <person name="Henrissat B."/>
            <person name="Matheny P.B."/>
            <person name="Labbe J."/>
            <person name="Martin F.M."/>
        </authorList>
    </citation>
    <scope>NUCLEOTIDE SEQUENCE</scope>
    <source>
        <strain evidence="1">EC-137</strain>
    </source>
</reference>
<accession>A0ACB8QC69</accession>